<dbReference type="EMBL" id="MLQQ01000053">
    <property type="protein sequence ID" value="OIJ08403.1"/>
    <property type="molecule type" value="Genomic_DNA"/>
</dbReference>
<dbReference type="PANTHER" id="PTHR43806:SF11">
    <property type="entry name" value="CEREVISIN-RELATED"/>
    <property type="match status" value="1"/>
</dbReference>
<keyword evidence="6" id="KW-0479">Metal-binding</keyword>
<dbReference type="Gene3D" id="3.40.50.200">
    <property type="entry name" value="Peptidase S8/S53 domain"/>
    <property type="match status" value="1"/>
</dbReference>
<keyword evidence="9" id="KW-0106">Calcium</keyword>
<comment type="caution">
    <text evidence="14">The sequence shown here is derived from an EMBL/GenBank/DDBJ whole genome shotgun (WGS) entry which is preliminary data.</text>
</comment>
<evidence type="ECO:0000256" key="5">
    <source>
        <dbReference type="ARBA" id="ARBA00022670"/>
    </source>
</evidence>
<dbReference type="GO" id="GO:0006508">
    <property type="term" value="P:proteolysis"/>
    <property type="evidence" value="ECO:0007669"/>
    <property type="project" value="UniProtKB-KW"/>
</dbReference>
<dbReference type="SUPFAM" id="SSF54897">
    <property type="entry name" value="Protease propeptides/inhibitors"/>
    <property type="match status" value="1"/>
</dbReference>
<organism evidence="14 15">
    <name type="scientific">Anaerobacillus arseniciselenatis</name>
    <dbReference type="NCBI Taxonomy" id="85682"/>
    <lineage>
        <taxon>Bacteria</taxon>
        <taxon>Bacillati</taxon>
        <taxon>Bacillota</taxon>
        <taxon>Bacilli</taxon>
        <taxon>Bacillales</taxon>
        <taxon>Bacillaceae</taxon>
        <taxon>Anaerobacillus</taxon>
    </lineage>
</organism>
<dbReference type="PROSITE" id="PS00138">
    <property type="entry name" value="SUBTILASE_SER"/>
    <property type="match status" value="1"/>
</dbReference>
<comment type="cofactor">
    <cofactor evidence="1">
        <name>Ca(2+)</name>
        <dbReference type="ChEBI" id="CHEBI:29108"/>
    </cofactor>
</comment>
<dbReference type="RefSeq" id="WP_071314706.1">
    <property type="nucleotide sequence ID" value="NZ_MLQQ01000053.1"/>
</dbReference>
<comment type="subcellular location">
    <subcellularLocation>
        <location evidence="2">Secreted</location>
    </subcellularLocation>
</comment>
<evidence type="ECO:0000256" key="6">
    <source>
        <dbReference type="ARBA" id="ARBA00022723"/>
    </source>
</evidence>
<dbReference type="PROSITE" id="PS51892">
    <property type="entry name" value="SUBTILASE"/>
    <property type="match status" value="1"/>
</dbReference>
<comment type="similarity">
    <text evidence="3 11 12">Belongs to the peptidase S8 family.</text>
</comment>
<dbReference type="AlphaFoldDB" id="A0A1S2L8T7"/>
<keyword evidence="7 11" id="KW-0378">Hydrolase</keyword>
<dbReference type="OrthoDB" id="9798386at2"/>
<dbReference type="InterPro" id="IPR036852">
    <property type="entry name" value="Peptidase_S8/S53_dom_sf"/>
</dbReference>
<keyword evidence="4" id="KW-0964">Secreted</keyword>
<dbReference type="InterPro" id="IPR037045">
    <property type="entry name" value="S8pro/Inhibitor_I9_sf"/>
</dbReference>
<keyword evidence="5 11" id="KW-0645">Protease</keyword>
<feature type="active site" description="Charge relay system" evidence="10 11">
    <location>
        <position position="129"/>
    </location>
</feature>
<evidence type="ECO:0000259" key="13">
    <source>
        <dbReference type="Pfam" id="PF00082"/>
    </source>
</evidence>
<dbReference type="GO" id="GO:0046872">
    <property type="term" value="F:metal ion binding"/>
    <property type="evidence" value="ECO:0007669"/>
    <property type="project" value="UniProtKB-KW"/>
</dbReference>
<evidence type="ECO:0000313" key="14">
    <source>
        <dbReference type="EMBL" id="OIJ08403.1"/>
    </source>
</evidence>
<dbReference type="PRINTS" id="PR00723">
    <property type="entry name" value="SUBTILISIN"/>
</dbReference>
<keyword evidence="8 11" id="KW-0720">Serine protease</keyword>
<protein>
    <recommendedName>
        <fullName evidence="13">Peptidase S8/S53 domain-containing protein</fullName>
    </recommendedName>
</protein>
<dbReference type="SUPFAM" id="SSF52743">
    <property type="entry name" value="Subtilisin-like"/>
    <property type="match status" value="1"/>
</dbReference>
<gene>
    <name evidence="14" type="ORF">BKP35_17660</name>
</gene>
<dbReference type="InterPro" id="IPR023827">
    <property type="entry name" value="Peptidase_S8_Asp-AS"/>
</dbReference>
<dbReference type="InterPro" id="IPR034202">
    <property type="entry name" value="Subtilisin_Carlsberg-like"/>
</dbReference>
<dbReference type="Gene3D" id="3.30.70.80">
    <property type="entry name" value="Peptidase S8 propeptide/proteinase inhibitor I9"/>
    <property type="match status" value="1"/>
</dbReference>
<dbReference type="PROSITE" id="PS00136">
    <property type="entry name" value="SUBTILASE_ASP"/>
    <property type="match status" value="1"/>
</dbReference>
<evidence type="ECO:0000256" key="11">
    <source>
        <dbReference type="PROSITE-ProRule" id="PRU01240"/>
    </source>
</evidence>
<proteinExistence type="inferred from homology"/>
<evidence type="ECO:0000256" key="12">
    <source>
        <dbReference type="RuleBase" id="RU003355"/>
    </source>
</evidence>
<evidence type="ECO:0000256" key="4">
    <source>
        <dbReference type="ARBA" id="ARBA00022525"/>
    </source>
</evidence>
<evidence type="ECO:0000256" key="7">
    <source>
        <dbReference type="ARBA" id="ARBA00022801"/>
    </source>
</evidence>
<dbReference type="GO" id="GO:0004252">
    <property type="term" value="F:serine-type endopeptidase activity"/>
    <property type="evidence" value="ECO:0007669"/>
    <property type="project" value="UniProtKB-UniRule"/>
</dbReference>
<evidence type="ECO:0000256" key="3">
    <source>
        <dbReference type="ARBA" id="ARBA00011073"/>
    </source>
</evidence>
<accession>A0A1S2L8T7</accession>
<sequence>MKRIMTLFLVFTLIVGYSSFPTSGTLAEESTEKYLVMFDGPAEKGILTAFGVEEENILHEYELLPVKYLELTERQAKGLSNHPQIKYVEEEAIAEAFGQTVPWGVPHVQGTTAHNEGYIGQGINVAILDTGIDNTHEDLSENVKGGYSVFTDVDNNDPFYDGSGHGTHVAGTVGAIDNELGVLGVAPQVNLYAVKVLNNDGSGSYAGIAQGIEWSIQNGMDIINMSLGGSSSSSILEEFSNLAYEEGLLVVAAAGNSGNPGGRGDNVSYPAKYESVIAVAAIDQNNKRGSFSSTGPAVELSAPGVGVLSTVPGNEYDAYNGTSMAAPHVAGVAALVWGGNSNLTNVEIRSLMQNTAQYLGSTNEFGYGLVKAKKIVNYNLIENEIIEPDENQIQDHNYAAWFKENFSNFQNKNVETNIYGISEERIETIVDGVYSYVLNEDEIKYFIEKTGREYDLYTDLEVENKQLNNVSEEYKLINIEYEVDDNGNIVEYHYFQPLNDSPKSSNIPGEGALRLHIHHTDLFNGGDFDWATGRKDDLQDYFYSKALSVGPGYIASKHPVLGLLIAAFSDVVEDSKGARNDTWEVFRDTYKEGQVFTNGEWKTYFTTNQYEVYWEQRSRIYSASVNDIINTVWDYYTPQNGYKPIEWIHSTNFNNDQYILNTARNRYINNWNPRVDFGFIGNNSTIWNAK</sequence>
<dbReference type="InterPro" id="IPR000209">
    <property type="entry name" value="Peptidase_S8/S53_dom"/>
</dbReference>
<dbReference type="Pfam" id="PF00082">
    <property type="entry name" value="Peptidase_S8"/>
    <property type="match status" value="1"/>
</dbReference>
<evidence type="ECO:0000256" key="2">
    <source>
        <dbReference type="ARBA" id="ARBA00004613"/>
    </source>
</evidence>
<dbReference type="GO" id="GO:0005576">
    <property type="term" value="C:extracellular region"/>
    <property type="evidence" value="ECO:0007669"/>
    <property type="project" value="UniProtKB-SubCell"/>
</dbReference>
<dbReference type="Proteomes" id="UP000180098">
    <property type="component" value="Unassembled WGS sequence"/>
</dbReference>
<dbReference type="PROSITE" id="PS00137">
    <property type="entry name" value="SUBTILASE_HIS"/>
    <property type="match status" value="1"/>
</dbReference>
<evidence type="ECO:0000313" key="15">
    <source>
        <dbReference type="Proteomes" id="UP000180098"/>
    </source>
</evidence>
<dbReference type="InterPro" id="IPR050131">
    <property type="entry name" value="Peptidase_S8_subtilisin-like"/>
</dbReference>
<dbReference type="InterPro" id="IPR015500">
    <property type="entry name" value="Peptidase_S8_subtilisin-rel"/>
</dbReference>
<evidence type="ECO:0000256" key="1">
    <source>
        <dbReference type="ARBA" id="ARBA00001913"/>
    </source>
</evidence>
<evidence type="ECO:0000256" key="8">
    <source>
        <dbReference type="ARBA" id="ARBA00022825"/>
    </source>
</evidence>
<dbReference type="InterPro" id="IPR023828">
    <property type="entry name" value="Peptidase_S8_Ser-AS"/>
</dbReference>
<dbReference type="PANTHER" id="PTHR43806">
    <property type="entry name" value="PEPTIDASE S8"/>
    <property type="match status" value="1"/>
</dbReference>
<feature type="active site" description="Charge relay system" evidence="10 11">
    <location>
        <position position="323"/>
    </location>
</feature>
<dbReference type="CDD" id="cd07477">
    <property type="entry name" value="Peptidases_S8_Subtilisin_subset"/>
    <property type="match status" value="1"/>
</dbReference>
<evidence type="ECO:0000256" key="9">
    <source>
        <dbReference type="ARBA" id="ARBA00022837"/>
    </source>
</evidence>
<reference evidence="14 15" key="1">
    <citation type="submission" date="2016-10" db="EMBL/GenBank/DDBJ databases">
        <title>Draft genome sequences of four alkaliphilic bacteria belonging to the Anaerobacillus genus.</title>
        <authorList>
            <person name="Bassil N.M."/>
            <person name="Lloyd J.R."/>
        </authorList>
    </citation>
    <scope>NUCLEOTIDE SEQUENCE [LARGE SCALE GENOMIC DNA]</scope>
    <source>
        <strain evidence="14 15">DSM 15340</strain>
    </source>
</reference>
<feature type="domain" description="Peptidase S8/S53" evidence="13">
    <location>
        <begin position="120"/>
        <end position="368"/>
    </location>
</feature>
<name>A0A1S2L8T7_9BACI</name>
<evidence type="ECO:0000256" key="10">
    <source>
        <dbReference type="PIRSR" id="PIRSR615500-1"/>
    </source>
</evidence>
<dbReference type="InterPro" id="IPR022398">
    <property type="entry name" value="Peptidase_S8_His-AS"/>
</dbReference>
<keyword evidence="15" id="KW-1185">Reference proteome</keyword>
<feature type="active site" description="Charge relay system" evidence="10 11">
    <location>
        <position position="165"/>
    </location>
</feature>